<dbReference type="Proteomes" id="UP000394068">
    <property type="component" value="Unassembled WGS sequence"/>
</dbReference>
<dbReference type="SUPFAM" id="SSF55729">
    <property type="entry name" value="Acyl-CoA N-acyltransferases (Nat)"/>
    <property type="match status" value="1"/>
</dbReference>
<accession>A0A4U9XXT5</accession>
<dbReference type="PROSITE" id="PS51186">
    <property type="entry name" value="GNAT"/>
    <property type="match status" value="1"/>
</dbReference>
<sequence length="189" mass="20861">MTAGGPLNSSAITKKESEIEMIIRQEEKEDFRAIHQLVTEAFAWAEHSDGTEQDLVEALREGDSYIAELSLVLEVDKQLRGHIMFTKAKVGQQEALVLAPLSIAPCYQKQGYGRALIDRGHQVAKKLGYDLILVLGSKGYYSQFGYQPAELFGISLPQGFPSENFMALSLCGNGHYLGQVSFAKEFGID</sequence>
<dbReference type="Pfam" id="PF00583">
    <property type="entry name" value="Acetyltransf_1"/>
    <property type="match status" value="1"/>
</dbReference>
<dbReference type="GO" id="GO:0016747">
    <property type="term" value="F:acyltransferase activity, transferring groups other than amino-acyl groups"/>
    <property type="evidence" value="ECO:0007669"/>
    <property type="project" value="InterPro"/>
</dbReference>
<dbReference type="EMBL" id="CABEHT010000001">
    <property type="protein sequence ID" value="VTS18122.1"/>
    <property type="molecule type" value="Genomic_DNA"/>
</dbReference>
<dbReference type="Gene3D" id="3.40.630.30">
    <property type="match status" value="1"/>
</dbReference>
<dbReference type="InterPro" id="IPR016181">
    <property type="entry name" value="Acyl_CoA_acyltransferase"/>
</dbReference>
<gene>
    <name evidence="2" type="ORF">NCTC5386_01615</name>
</gene>
<keyword evidence="2" id="KW-0808">Transferase</keyword>
<evidence type="ECO:0000259" key="1">
    <source>
        <dbReference type="PROSITE" id="PS51186"/>
    </source>
</evidence>
<protein>
    <submittedName>
        <fullName evidence="2">GNAT family acetyltransferase</fullName>
    </submittedName>
</protein>
<reference evidence="2 3" key="1">
    <citation type="submission" date="2019-05" db="EMBL/GenBank/DDBJ databases">
        <authorList>
            <consortium name="Pathogen Informatics"/>
        </authorList>
    </citation>
    <scope>NUCLEOTIDE SEQUENCE [LARGE SCALE GENOMIC DNA]</scope>
    <source>
        <strain evidence="2 3">NCTC5386</strain>
    </source>
</reference>
<feature type="domain" description="N-acetyltransferase" evidence="1">
    <location>
        <begin position="21"/>
        <end position="171"/>
    </location>
</feature>
<evidence type="ECO:0000313" key="3">
    <source>
        <dbReference type="Proteomes" id="UP000394068"/>
    </source>
</evidence>
<name>A0A4U9XXT5_9STRE</name>
<dbReference type="AlphaFoldDB" id="A0A4U9XXT5"/>
<dbReference type="CDD" id="cd04301">
    <property type="entry name" value="NAT_SF"/>
    <property type="match status" value="1"/>
</dbReference>
<dbReference type="InterPro" id="IPR000182">
    <property type="entry name" value="GNAT_dom"/>
</dbReference>
<proteinExistence type="predicted"/>
<organism evidence="2 3">
    <name type="scientific">Streptococcus pseudoporcinus</name>
    <dbReference type="NCBI Taxonomy" id="361101"/>
    <lineage>
        <taxon>Bacteria</taxon>
        <taxon>Bacillati</taxon>
        <taxon>Bacillota</taxon>
        <taxon>Bacilli</taxon>
        <taxon>Lactobacillales</taxon>
        <taxon>Streptococcaceae</taxon>
        <taxon>Streptococcus</taxon>
    </lineage>
</organism>
<evidence type="ECO:0000313" key="2">
    <source>
        <dbReference type="EMBL" id="VTS18122.1"/>
    </source>
</evidence>